<keyword evidence="1" id="KW-1133">Transmembrane helix</keyword>
<organism evidence="2 3">
    <name type="scientific">Puccinia sorghi</name>
    <dbReference type="NCBI Taxonomy" id="27349"/>
    <lineage>
        <taxon>Eukaryota</taxon>
        <taxon>Fungi</taxon>
        <taxon>Dikarya</taxon>
        <taxon>Basidiomycota</taxon>
        <taxon>Pucciniomycotina</taxon>
        <taxon>Pucciniomycetes</taxon>
        <taxon>Pucciniales</taxon>
        <taxon>Pucciniaceae</taxon>
        <taxon>Puccinia</taxon>
    </lineage>
</organism>
<evidence type="ECO:0000256" key="1">
    <source>
        <dbReference type="SAM" id="Phobius"/>
    </source>
</evidence>
<dbReference type="OrthoDB" id="2499360at2759"/>
<keyword evidence="1" id="KW-0812">Transmembrane</keyword>
<sequence>MDKHGVSWLAALFSEGLYALVGVLDLLIDVHLKLIAPPTSLKLRRQHVTSCGAQVVVGAVLSTGLDLFLLTISPPTRHLAQASELGVEIGQVHQRRRSKEALARKLEAVGPVPQSRSAVGTGTSAMMKFVAITIVLAIALPAIMATTHTVCYDYFLKKDGCVHSAAAANQRCPASPKHHTGPMKTFDLKSHIQPPKVKRAEKSSLVRRYDTTKPSFAVAGGDGICGNYDTKTQLGVCLWSGAEQKNPTVETAGWLNGPQTSNCGKRIYIQRKGDPSSIQYASVLDGCSFNEMLPANGCFDIAVTTQLFNKFKPTQQEQKDGVLYGGLTWDFDDLNGKDPAQGPN</sequence>
<dbReference type="AlphaFoldDB" id="A0A0L6VFN5"/>
<reference evidence="2 3" key="1">
    <citation type="submission" date="2015-08" db="EMBL/GenBank/DDBJ databases">
        <title>Next Generation Sequencing and Analysis of the Genome of Puccinia sorghi L Schw, the Causal Agent of Maize Common Rust.</title>
        <authorList>
            <person name="Rochi L."/>
            <person name="Burguener G."/>
            <person name="Darino M."/>
            <person name="Turjanski A."/>
            <person name="Kreff E."/>
            <person name="Dieguez M.J."/>
            <person name="Sacco F."/>
        </authorList>
    </citation>
    <scope>NUCLEOTIDE SEQUENCE [LARGE SCALE GENOMIC DNA]</scope>
    <source>
        <strain evidence="2 3">RO10H11247</strain>
    </source>
</reference>
<evidence type="ECO:0000313" key="2">
    <source>
        <dbReference type="EMBL" id="KNZ59606.1"/>
    </source>
</evidence>
<comment type="caution">
    <text evidence="2">The sequence shown here is derived from an EMBL/GenBank/DDBJ whole genome shotgun (WGS) entry which is preliminary data.</text>
</comment>
<evidence type="ECO:0000313" key="3">
    <source>
        <dbReference type="Proteomes" id="UP000037035"/>
    </source>
</evidence>
<feature type="transmembrane region" description="Helical" evidence="1">
    <location>
        <begin position="48"/>
        <end position="70"/>
    </location>
</feature>
<keyword evidence="3" id="KW-1185">Reference proteome</keyword>
<dbReference type="Proteomes" id="UP000037035">
    <property type="component" value="Unassembled WGS sequence"/>
</dbReference>
<feature type="transmembrane region" description="Helical" evidence="1">
    <location>
        <begin position="129"/>
        <end position="150"/>
    </location>
</feature>
<feature type="transmembrane region" description="Helical" evidence="1">
    <location>
        <begin position="6"/>
        <end position="28"/>
    </location>
</feature>
<name>A0A0L6VFN5_9BASI</name>
<dbReference type="EMBL" id="LAVV01006499">
    <property type="protein sequence ID" value="KNZ59606.1"/>
    <property type="molecule type" value="Genomic_DNA"/>
</dbReference>
<proteinExistence type="predicted"/>
<protein>
    <submittedName>
        <fullName evidence="2">Uncharacterized protein</fullName>
    </submittedName>
</protein>
<dbReference type="VEuPathDB" id="FungiDB:VP01_1696g5"/>
<gene>
    <name evidence="2" type="ORF">VP01_1696g5</name>
</gene>
<keyword evidence="1" id="KW-0472">Membrane</keyword>
<accession>A0A0L6VFN5</accession>